<evidence type="ECO:0000256" key="5">
    <source>
        <dbReference type="ARBA" id="ARBA00022692"/>
    </source>
</evidence>
<dbReference type="EMBL" id="JASSZA010000008">
    <property type="protein sequence ID" value="KAK2104808.1"/>
    <property type="molecule type" value="Genomic_DNA"/>
</dbReference>
<dbReference type="PANTHER" id="PTHR14995:SF2">
    <property type="entry name" value="PROTEIN AMNIONLESS"/>
    <property type="match status" value="1"/>
</dbReference>
<accession>A0ABQ9V604</accession>
<sequence>MRESGAHVGVGSAAGLAGGVAASLLLALLVLLVALPLLRRAGRLRYMGRRRGRGGAGGCPEGLTPRPRYALRWRRREEAVPAGAPLGFHNPVFDVEASKELVRGREGGPGPPQAGTLRPTPLDPVTPQPGPRTLSGAPKAATGSTSHSYFVNPLFAGAEAEA</sequence>
<name>A0ABQ9V604_SAGOE</name>
<evidence type="ECO:0000256" key="2">
    <source>
        <dbReference type="ARBA" id="ARBA00021200"/>
    </source>
</evidence>
<feature type="compositionally biased region" description="Pro residues" evidence="10">
    <location>
        <begin position="121"/>
        <end position="130"/>
    </location>
</feature>
<evidence type="ECO:0000256" key="9">
    <source>
        <dbReference type="ARBA" id="ARBA00023136"/>
    </source>
</evidence>
<dbReference type="Proteomes" id="UP001266305">
    <property type="component" value="Unassembled WGS sequence"/>
</dbReference>
<evidence type="ECO:0000256" key="11">
    <source>
        <dbReference type="SAM" id="Phobius"/>
    </source>
</evidence>
<comment type="caution">
    <text evidence="12">The sequence shown here is derived from an EMBL/GenBank/DDBJ whole genome shotgun (WGS) entry which is preliminary data.</text>
</comment>
<keyword evidence="6" id="KW-0732">Signal</keyword>
<keyword evidence="13" id="KW-1185">Reference proteome</keyword>
<protein>
    <recommendedName>
        <fullName evidence="2">Protein amnionless</fullName>
    </recommendedName>
</protein>
<keyword evidence="7" id="KW-0653">Protein transport</keyword>
<evidence type="ECO:0000256" key="6">
    <source>
        <dbReference type="ARBA" id="ARBA00022729"/>
    </source>
</evidence>
<evidence type="ECO:0000313" key="12">
    <source>
        <dbReference type="EMBL" id="KAK2104808.1"/>
    </source>
</evidence>
<keyword evidence="9 11" id="KW-0472">Membrane</keyword>
<evidence type="ECO:0000256" key="10">
    <source>
        <dbReference type="SAM" id="MobiDB-lite"/>
    </source>
</evidence>
<organism evidence="12 13">
    <name type="scientific">Saguinus oedipus</name>
    <name type="common">Cotton-top tamarin</name>
    <name type="synonym">Oedipomidas oedipus</name>
    <dbReference type="NCBI Taxonomy" id="9490"/>
    <lineage>
        <taxon>Eukaryota</taxon>
        <taxon>Metazoa</taxon>
        <taxon>Chordata</taxon>
        <taxon>Craniata</taxon>
        <taxon>Vertebrata</taxon>
        <taxon>Euteleostomi</taxon>
        <taxon>Mammalia</taxon>
        <taxon>Eutheria</taxon>
        <taxon>Euarchontoglires</taxon>
        <taxon>Primates</taxon>
        <taxon>Haplorrhini</taxon>
        <taxon>Platyrrhini</taxon>
        <taxon>Cebidae</taxon>
        <taxon>Callitrichinae</taxon>
        <taxon>Saguinus</taxon>
    </lineage>
</organism>
<keyword evidence="3" id="KW-0813">Transport</keyword>
<keyword evidence="5 11" id="KW-0812">Transmembrane</keyword>
<reference evidence="12 13" key="1">
    <citation type="submission" date="2023-05" db="EMBL/GenBank/DDBJ databases">
        <title>B98-5 Cell Line De Novo Hybrid Assembly: An Optical Mapping Approach.</title>
        <authorList>
            <person name="Kananen K."/>
            <person name="Auerbach J.A."/>
            <person name="Kautto E."/>
            <person name="Blachly J.S."/>
        </authorList>
    </citation>
    <scope>NUCLEOTIDE SEQUENCE [LARGE SCALE GENOMIC DNA]</scope>
    <source>
        <strain evidence="12">B95-8</strain>
        <tissue evidence="12">Cell line</tissue>
    </source>
</reference>
<gene>
    <name evidence="12" type="ORF">P7K49_018664</name>
</gene>
<evidence type="ECO:0000256" key="7">
    <source>
        <dbReference type="ARBA" id="ARBA00022927"/>
    </source>
</evidence>
<keyword evidence="4" id="KW-1003">Cell membrane</keyword>
<evidence type="ECO:0000256" key="1">
    <source>
        <dbReference type="ARBA" id="ARBA00004251"/>
    </source>
</evidence>
<feature type="region of interest" description="Disordered" evidence="10">
    <location>
        <begin position="99"/>
        <end position="147"/>
    </location>
</feature>
<dbReference type="InterPro" id="IPR026112">
    <property type="entry name" value="AMN"/>
</dbReference>
<feature type="transmembrane region" description="Helical" evidence="11">
    <location>
        <begin position="12"/>
        <end position="38"/>
    </location>
</feature>
<evidence type="ECO:0000256" key="4">
    <source>
        <dbReference type="ARBA" id="ARBA00022475"/>
    </source>
</evidence>
<dbReference type="PANTHER" id="PTHR14995">
    <property type="entry name" value="AMNIONLESS"/>
    <property type="match status" value="1"/>
</dbReference>
<proteinExistence type="predicted"/>
<evidence type="ECO:0000313" key="13">
    <source>
        <dbReference type="Proteomes" id="UP001266305"/>
    </source>
</evidence>
<comment type="subcellular location">
    <subcellularLocation>
        <location evidence="1">Cell membrane</location>
        <topology evidence="1">Single-pass type I membrane protein</topology>
    </subcellularLocation>
</comment>
<evidence type="ECO:0000256" key="3">
    <source>
        <dbReference type="ARBA" id="ARBA00022448"/>
    </source>
</evidence>
<keyword evidence="8 11" id="KW-1133">Transmembrane helix</keyword>
<evidence type="ECO:0000256" key="8">
    <source>
        <dbReference type="ARBA" id="ARBA00022989"/>
    </source>
</evidence>